<dbReference type="KEGG" id="ahel:Q31a_02490"/>
<proteinExistence type="predicted"/>
<dbReference type="EMBL" id="CP036298">
    <property type="protein sequence ID" value="QDV21970.1"/>
    <property type="molecule type" value="Genomic_DNA"/>
</dbReference>
<dbReference type="PANTHER" id="PTHR43317:SF3">
    <property type="entry name" value="BLR2883 PROTEIN"/>
    <property type="match status" value="1"/>
</dbReference>
<gene>
    <name evidence="2" type="ORF">Q31a_02490</name>
</gene>
<name>A0A518G0A2_9BACT</name>
<dbReference type="InterPro" id="IPR029063">
    <property type="entry name" value="SAM-dependent_MTases_sf"/>
</dbReference>
<organism evidence="2 3">
    <name type="scientific">Aureliella helgolandensis</name>
    <dbReference type="NCBI Taxonomy" id="2527968"/>
    <lineage>
        <taxon>Bacteria</taxon>
        <taxon>Pseudomonadati</taxon>
        <taxon>Planctomycetota</taxon>
        <taxon>Planctomycetia</taxon>
        <taxon>Pirellulales</taxon>
        <taxon>Pirellulaceae</taxon>
        <taxon>Aureliella</taxon>
    </lineage>
</organism>
<dbReference type="GO" id="GO:0006596">
    <property type="term" value="P:polyamine biosynthetic process"/>
    <property type="evidence" value="ECO:0007669"/>
    <property type="project" value="UniProtKB-KW"/>
</dbReference>
<sequence length="312" mass="35499">MEHFRQHPPHDVTTAFIGKLNRLKRQSRRRACKRSLAAQLRRSDTLDISDAIRVGAWNLVDWAHWRQQPSLAPLTRNDRMSIKFEVLAYEDTQLGILCLRRRLTLREPQRWVTEVTLNHEFLMSSLHTDSEEALAKLAIERVPGKELHILVGGLGLGYTAAAALDSDRVTKVEVVEFLPQVIDWMNADLIPLSERLKDDSRLTVVQGDVYERLLSAPSQLRWDAILIDVDHSPEDQLSSSDHGLYSALGLKLATKHLRPGGILALWSYEGNDQLADAMRSTMVEVDVLPVKYYNQHVSESFTDWLFVGKCAE</sequence>
<accession>A0A518G0A2</accession>
<keyword evidence="1" id="KW-0620">Polyamine biosynthesis</keyword>
<dbReference type="CDD" id="cd02440">
    <property type="entry name" value="AdoMet_MTases"/>
    <property type="match status" value="1"/>
</dbReference>
<reference evidence="2 3" key="1">
    <citation type="submission" date="2019-02" db="EMBL/GenBank/DDBJ databases">
        <title>Deep-cultivation of Planctomycetes and their phenomic and genomic characterization uncovers novel biology.</title>
        <authorList>
            <person name="Wiegand S."/>
            <person name="Jogler M."/>
            <person name="Boedeker C."/>
            <person name="Pinto D."/>
            <person name="Vollmers J."/>
            <person name="Rivas-Marin E."/>
            <person name="Kohn T."/>
            <person name="Peeters S.H."/>
            <person name="Heuer A."/>
            <person name="Rast P."/>
            <person name="Oberbeckmann S."/>
            <person name="Bunk B."/>
            <person name="Jeske O."/>
            <person name="Meyerdierks A."/>
            <person name="Storesund J.E."/>
            <person name="Kallscheuer N."/>
            <person name="Luecker S."/>
            <person name="Lage O.M."/>
            <person name="Pohl T."/>
            <person name="Merkel B.J."/>
            <person name="Hornburger P."/>
            <person name="Mueller R.-W."/>
            <person name="Bruemmer F."/>
            <person name="Labrenz M."/>
            <person name="Spormann A.M."/>
            <person name="Op den Camp H."/>
            <person name="Overmann J."/>
            <person name="Amann R."/>
            <person name="Jetten M.S.M."/>
            <person name="Mascher T."/>
            <person name="Medema M.H."/>
            <person name="Devos D.P."/>
            <person name="Kaster A.-K."/>
            <person name="Ovreas L."/>
            <person name="Rohde M."/>
            <person name="Galperin M.Y."/>
            <person name="Jogler C."/>
        </authorList>
    </citation>
    <scope>NUCLEOTIDE SEQUENCE [LARGE SCALE GENOMIC DNA]</scope>
    <source>
        <strain evidence="2 3">Q31a</strain>
    </source>
</reference>
<dbReference type="Gene3D" id="3.40.50.150">
    <property type="entry name" value="Vaccinia Virus protein VP39"/>
    <property type="match status" value="1"/>
</dbReference>
<evidence type="ECO:0000313" key="2">
    <source>
        <dbReference type="EMBL" id="QDV21970.1"/>
    </source>
</evidence>
<dbReference type="Proteomes" id="UP000318017">
    <property type="component" value="Chromosome"/>
</dbReference>
<dbReference type="SUPFAM" id="SSF53335">
    <property type="entry name" value="S-adenosyl-L-methionine-dependent methyltransferases"/>
    <property type="match status" value="1"/>
</dbReference>
<evidence type="ECO:0000313" key="3">
    <source>
        <dbReference type="Proteomes" id="UP000318017"/>
    </source>
</evidence>
<protein>
    <submittedName>
        <fullName evidence="2">Spermidine synthase</fullName>
    </submittedName>
</protein>
<keyword evidence="3" id="KW-1185">Reference proteome</keyword>
<evidence type="ECO:0000256" key="1">
    <source>
        <dbReference type="ARBA" id="ARBA00023115"/>
    </source>
</evidence>
<dbReference type="PANTHER" id="PTHR43317">
    <property type="entry name" value="THERMOSPERMINE SYNTHASE ACAULIS5"/>
    <property type="match status" value="1"/>
</dbReference>
<dbReference type="AlphaFoldDB" id="A0A518G0A2"/>